<dbReference type="GO" id="GO:0008270">
    <property type="term" value="F:zinc ion binding"/>
    <property type="evidence" value="ECO:0007669"/>
    <property type="project" value="UniProtKB-KW"/>
</dbReference>
<feature type="compositionally biased region" description="Polar residues" evidence="5">
    <location>
        <begin position="523"/>
        <end position="533"/>
    </location>
</feature>
<dbReference type="GO" id="GO:0016567">
    <property type="term" value="P:protein ubiquitination"/>
    <property type="evidence" value="ECO:0007669"/>
    <property type="project" value="TreeGrafter"/>
</dbReference>
<gene>
    <name evidence="7" type="ORF">PGLA1383_LOCUS29783</name>
</gene>
<dbReference type="Gene3D" id="3.30.40.10">
    <property type="entry name" value="Zinc/RING finger domain, C3HC4 (zinc finger)"/>
    <property type="match status" value="1"/>
</dbReference>
<keyword evidence="1" id="KW-0479">Metal-binding</keyword>
<evidence type="ECO:0000256" key="3">
    <source>
        <dbReference type="ARBA" id="ARBA00022833"/>
    </source>
</evidence>
<dbReference type="PROSITE" id="PS00518">
    <property type="entry name" value="ZF_RING_1"/>
    <property type="match status" value="1"/>
</dbReference>
<keyword evidence="8" id="KW-1185">Reference proteome</keyword>
<dbReference type="AlphaFoldDB" id="A0A813FJ24"/>
<proteinExistence type="predicted"/>
<feature type="compositionally biased region" description="Low complexity" evidence="5">
    <location>
        <begin position="455"/>
        <end position="466"/>
    </location>
</feature>
<dbReference type="EMBL" id="CAJNNV010025064">
    <property type="protein sequence ID" value="CAE8611966.1"/>
    <property type="molecule type" value="Genomic_DNA"/>
</dbReference>
<dbReference type="InterPro" id="IPR001841">
    <property type="entry name" value="Znf_RING"/>
</dbReference>
<dbReference type="PANTHER" id="PTHR15710">
    <property type="entry name" value="E3 UBIQUITIN-PROTEIN LIGASE PRAJA"/>
    <property type="match status" value="1"/>
</dbReference>
<comment type="caution">
    <text evidence="7">The sequence shown here is derived from an EMBL/GenBank/DDBJ whole genome shotgun (WGS) entry which is preliminary data.</text>
</comment>
<protein>
    <recommendedName>
        <fullName evidence="6">RING-type domain-containing protein</fullName>
    </recommendedName>
</protein>
<evidence type="ECO:0000259" key="6">
    <source>
        <dbReference type="PROSITE" id="PS50089"/>
    </source>
</evidence>
<feature type="domain" description="RING-type" evidence="6">
    <location>
        <begin position="199"/>
        <end position="240"/>
    </location>
</feature>
<evidence type="ECO:0000256" key="4">
    <source>
        <dbReference type="PROSITE-ProRule" id="PRU00175"/>
    </source>
</evidence>
<sequence length="571" mass="60139">MEHLLAVLLGAGLAGPPDPAGAGAGAGAGGQGDRDRASAGGPIGFGGSGASDSLPLPLAALLAGAMGNGAMGISDSPQDRPRGGNLVLLSVPGRGIVGAALAPGGQESGSPFPMGFPLGLLGGMFQFPGSSIGGDSENTLEAAGNPLNAMMEQIARVILERSMQESSPSVPPANESVRDALPRVVVTMEDMIDSSNSKCAVCLEEYRVGCRATRMLCGHLFCTSCIREWLRGANSCPVCRYELATDQAEFETGRKQRMCGRLARLRAAEMRMLRVPELRKLMRALEVSGDGCVEKADLVLQLANAPGVEVLPEVELGGFTEHKLRYEAGDLRTLELPLLHNLMERHRVPCSSQLADLSEDEERHAVLQGFAASGLLRDSSIHESKGMLRDSVPSNHESKGKGPPVDLTLSLSAGRSTEASESESLVSSAVVPVAEPLAVKESNDKSRNASRSVCRRQGSGSPSGSGKCRKSRSSSRNPEKMVLRTSSHKSRSSSRNPEAESRRSGSGCSSRDRSRGKLEAAPTTDTVPATSVSTPTRPRLPAPAVRRPVMNRRETGFVCGNKLSCPIQTYP</sequence>
<feature type="compositionally biased region" description="Gly residues" evidence="5">
    <location>
        <begin position="22"/>
        <end position="31"/>
    </location>
</feature>
<dbReference type="PANTHER" id="PTHR15710:SF243">
    <property type="entry name" value="E3 UBIQUITIN-PROTEIN LIGASE PRAJA-2 ISOFORM X1"/>
    <property type="match status" value="1"/>
</dbReference>
<dbReference type="SUPFAM" id="SSF57850">
    <property type="entry name" value="RING/U-box"/>
    <property type="match status" value="1"/>
</dbReference>
<dbReference type="GO" id="GO:0061630">
    <property type="term" value="F:ubiquitin protein ligase activity"/>
    <property type="evidence" value="ECO:0007669"/>
    <property type="project" value="TreeGrafter"/>
</dbReference>
<evidence type="ECO:0000256" key="5">
    <source>
        <dbReference type="SAM" id="MobiDB-lite"/>
    </source>
</evidence>
<dbReference type="GO" id="GO:0005737">
    <property type="term" value="C:cytoplasm"/>
    <property type="evidence" value="ECO:0007669"/>
    <property type="project" value="TreeGrafter"/>
</dbReference>
<evidence type="ECO:0000256" key="2">
    <source>
        <dbReference type="ARBA" id="ARBA00022771"/>
    </source>
</evidence>
<reference evidence="7" key="1">
    <citation type="submission" date="2021-02" db="EMBL/GenBank/DDBJ databases">
        <authorList>
            <person name="Dougan E. K."/>
            <person name="Rhodes N."/>
            <person name="Thang M."/>
            <person name="Chan C."/>
        </authorList>
    </citation>
    <scope>NUCLEOTIDE SEQUENCE</scope>
</reference>
<keyword evidence="3" id="KW-0862">Zinc</keyword>
<feature type="region of interest" description="Disordered" evidence="5">
    <location>
        <begin position="20"/>
        <end position="44"/>
    </location>
</feature>
<dbReference type="SMART" id="SM00184">
    <property type="entry name" value="RING"/>
    <property type="match status" value="1"/>
</dbReference>
<evidence type="ECO:0000313" key="8">
    <source>
        <dbReference type="Proteomes" id="UP000654075"/>
    </source>
</evidence>
<dbReference type="OrthoDB" id="421575at2759"/>
<keyword evidence="2 4" id="KW-0863">Zinc-finger</keyword>
<evidence type="ECO:0000256" key="1">
    <source>
        <dbReference type="ARBA" id="ARBA00022723"/>
    </source>
</evidence>
<feature type="region of interest" description="Disordered" evidence="5">
    <location>
        <begin position="386"/>
        <end position="543"/>
    </location>
</feature>
<name>A0A813FJ24_POLGL</name>
<dbReference type="InterPro" id="IPR013083">
    <property type="entry name" value="Znf_RING/FYVE/PHD"/>
</dbReference>
<dbReference type="PROSITE" id="PS50089">
    <property type="entry name" value="ZF_RING_2"/>
    <property type="match status" value="1"/>
</dbReference>
<organism evidence="7 8">
    <name type="scientific">Polarella glacialis</name>
    <name type="common">Dinoflagellate</name>
    <dbReference type="NCBI Taxonomy" id="89957"/>
    <lineage>
        <taxon>Eukaryota</taxon>
        <taxon>Sar</taxon>
        <taxon>Alveolata</taxon>
        <taxon>Dinophyceae</taxon>
        <taxon>Suessiales</taxon>
        <taxon>Suessiaceae</taxon>
        <taxon>Polarella</taxon>
    </lineage>
</organism>
<feature type="compositionally biased region" description="Low complexity" evidence="5">
    <location>
        <begin position="534"/>
        <end position="543"/>
    </location>
</feature>
<feature type="compositionally biased region" description="Low complexity" evidence="5">
    <location>
        <begin position="422"/>
        <end position="439"/>
    </location>
</feature>
<accession>A0A813FJ24</accession>
<evidence type="ECO:0000313" key="7">
    <source>
        <dbReference type="EMBL" id="CAE8611966.1"/>
    </source>
</evidence>
<dbReference type="Pfam" id="PF13639">
    <property type="entry name" value="zf-RING_2"/>
    <property type="match status" value="1"/>
</dbReference>
<dbReference type="InterPro" id="IPR017907">
    <property type="entry name" value="Znf_RING_CS"/>
</dbReference>
<dbReference type="Proteomes" id="UP000654075">
    <property type="component" value="Unassembled WGS sequence"/>
</dbReference>